<accession>A0A427B0K3</accession>
<reference evidence="2 3" key="1">
    <citation type="journal article" date="2014" name="Agronomy (Basel)">
        <title>A Draft Genome Sequence for Ensete ventricosum, the Drought-Tolerant Tree Against Hunger.</title>
        <authorList>
            <person name="Harrison J."/>
            <person name="Moore K.A."/>
            <person name="Paszkiewicz K."/>
            <person name="Jones T."/>
            <person name="Grant M."/>
            <person name="Ambacheew D."/>
            <person name="Muzemil S."/>
            <person name="Studholme D.J."/>
        </authorList>
    </citation>
    <scope>NUCLEOTIDE SEQUENCE [LARGE SCALE GENOMIC DNA]</scope>
</reference>
<dbReference type="AlphaFoldDB" id="A0A427B0K3"/>
<evidence type="ECO:0000313" key="2">
    <source>
        <dbReference type="EMBL" id="RRT81836.1"/>
    </source>
</evidence>
<protein>
    <submittedName>
        <fullName evidence="2">Uncharacterized protein</fullName>
    </submittedName>
</protein>
<sequence length="147" mass="15978">MNPTKPSRRSYPPCRKHRCAVYSDWMCSTTIERSNPVGLTGDVDYVLPHRSARCFPSLRRAHARVSSRGPPTAARLTAASSALTSVARDSRRLLVSPRLLLQSVAALTAILAARAAACGQRGSPHRCLTVDPHRTLQPQSPRAARAT</sequence>
<proteinExistence type="predicted"/>
<comment type="caution">
    <text evidence="2">The sequence shown here is derived from an EMBL/GenBank/DDBJ whole genome shotgun (WGS) entry which is preliminary data.</text>
</comment>
<organism evidence="2 3">
    <name type="scientific">Ensete ventricosum</name>
    <name type="common">Abyssinian banana</name>
    <name type="synonym">Musa ensete</name>
    <dbReference type="NCBI Taxonomy" id="4639"/>
    <lineage>
        <taxon>Eukaryota</taxon>
        <taxon>Viridiplantae</taxon>
        <taxon>Streptophyta</taxon>
        <taxon>Embryophyta</taxon>
        <taxon>Tracheophyta</taxon>
        <taxon>Spermatophyta</taxon>
        <taxon>Magnoliopsida</taxon>
        <taxon>Liliopsida</taxon>
        <taxon>Zingiberales</taxon>
        <taxon>Musaceae</taxon>
        <taxon>Ensete</taxon>
    </lineage>
</organism>
<feature type="region of interest" description="Disordered" evidence="1">
    <location>
        <begin position="122"/>
        <end position="147"/>
    </location>
</feature>
<evidence type="ECO:0000256" key="1">
    <source>
        <dbReference type="SAM" id="MobiDB-lite"/>
    </source>
</evidence>
<dbReference type="Proteomes" id="UP000287651">
    <property type="component" value="Unassembled WGS sequence"/>
</dbReference>
<evidence type="ECO:0000313" key="3">
    <source>
        <dbReference type="Proteomes" id="UP000287651"/>
    </source>
</evidence>
<gene>
    <name evidence="2" type="ORF">B296_00019233</name>
</gene>
<dbReference type="EMBL" id="AMZH03000815">
    <property type="protein sequence ID" value="RRT81836.1"/>
    <property type="molecule type" value="Genomic_DNA"/>
</dbReference>
<name>A0A427B0K3_ENSVE</name>